<dbReference type="Gene3D" id="3.40.50.360">
    <property type="match status" value="1"/>
</dbReference>
<dbReference type="PANTHER" id="PTHR38030:SF2">
    <property type="entry name" value="PROTOPORPHYRINOGEN IX DEHYDROGENASE [QUINONE]"/>
    <property type="match status" value="1"/>
</dbReference>
<evidence type="ECO:0000256" key="5">
    <source>
        <dbReference type="ARBA" id="ARBA00023136"/>
    </source>
</evidence>
<keyword evidence="2 7" id="KW-0288">FMN</keyword>
<dbReference type="UniPathway" id="UPA00251">
    <property type="reaction ID" value="UER00324"/>
</dbReference>
<dbReference type="GO" id="GO:0010181">
    <property type="term" value="F:FMN binding"/>
    <property type="evidence" value="ECO:0007669"/>
    <property type="project" value="UniProtKB-UniRule"/>
</dbReference>
<dbReference type="PANTHER" id="PTHR38030">
    <property type="entry name" value="PROTOPORPHYRINOGEN IX DEHYDROGENASE [MENAQUINONE]"/>
    <property type="match status" value="1"/>
</dbReference>
<dbReference type="InterPro" id="IPR052200">
    <property type="entry name" value="Protoporphyrinogen_IX_DH"/>
</dbReference>
<evidence type="ECO:0000256" key="3">
    <source>
        <dbReference type="ARBA" id="ARBA00022741"/>
    </source>
</evidence>
<dbReference type="InterPro" id="IPR044264">
    <property type="entry name" value="HemG"/>
</dbReference>
<comment type="catalytic activity">
    <reaction evidence="7">
        <text>protoporphyrinogen IX + 3 a quinone = protoporphyrin IX + 3 a quinol</text>
        <dbReference type="Rhea" id="RHEA:65032"/>
        <dbReference type="ChEBI" id="CHEBI:24646"/>
        <dbReference type="ChEBI" id="CHEBI:57306"/>
        <dbReference type="ChEBI" id="CHEBI:57307"/>
        <dbReference type="ChEBI" id="CHEBI:132124"/>
        <dbReference type="EC" id="1.3.5.3"/>
    </reaction>
</comment>
<comment type="cofactor">
    <cofactor evidence="7">
        <name>FMN</name>
        <dbReference type="ChEBI" id="CHEBI:58210"/>
    </cofactor>
    <text evidence="7">Binds 1 FMN non-covalently per subunit.</text>
</comment>
<comment type="catalytic activity">
    <reaction evidence="7">
        <text>protoporphyrinogen IX + 3 a ubiquinone = protoporphyrin IX + 3 a ubiquinol</text>
        <dbReference type="Rhea" id="RHEA:63936"/>
        <dbReference type="Rhea" id="RHEA-COMP:9565"/>
        <dbReference type="Rhea" id="RHEA-COMP:9566"/>
        <dbReference type="ChEBI" id="CHEBI:16389"/>
        <dbReference type="ChEBI" id="CHEBI:17976"/>
        <dbReference type="ChEBI" id="CHEBI:57306"/>
        <dbReference type="ChEBI" id="CHEBI:57307"/>
    </reaction>
</comment>
<keyword evidence="10" id="KW-1185">Reference proteome</keyword>
<evidence type="ECO:0000256" key="7">
    <source>
        <dbReference type="HAMAP-Rule" id="MF_00853"/>
    </source>
</evidence>
<comment type="similarity">
    <text evidence="7">Belongs to the HemG family.</text>
</comment>
<dbReference type="PROSITE" id="PS50902">
    <property type="entry name" value="FLAVODOXIN_LIKE"/>
    <property type="match status" value="1"/>
</dbReference>
<keyword evidence="7" id="KW-1003">Cell membrane</keyword>
<keyword evidence="6 7" id="KW-0627">Porphyrin biosynthesis</keyword>
<comment type="subcellular location">
    <subcellularLocation>
        <location evidence="7">Cell membrane</location>
        <topology evidence="7">Peripheral membrane protein</topology>
    </subcellularLocation>
</comment>
<dbReference type="GO" id="GO:0004729">
    <property type="term" value="F:oxygen-dependent protoporphyrinogen oxidase activity"/>
    <property type="evidence" value="ECO:0007669"/>
    <property type="project" value="InterPro"/>
</dbReference>
<dbReference type="HAMAP" id="MF_00853">
    <property type="entry name" value="HemG"/>
    <property type="match status" value="1"/>
</dbReference>
<dbReference type="Proteomes" id="UP000502608">
    <property type="component" value="Chromosome"/>
</dbReference>
<comment type="function">
    <text evidence="7">Catalyzes the 6-electron oxidation of protoporphyrinogen IX to form protoporphyrin IX; under anaerobic conditions uses menaquinone as an electron acceptor, under aerobic conditions uses ubiquinone as an electron acceptor.</text>
</comment>
<dbReference type="EMBL" id="CP050313">
    <property type="protein sequence ID" value="QIR13084.1"/>
    <property type="molecule type" value="Genomic_DNA"/>
</dbReference>
<keyword evidence="3 7" id="KW-0547">Nucleotide-binding</keyword>
<gene>
    <name evidence="7 9" type="primary">hemG</name>
    <name evidence="9" type="ORF">HBH39_00085</name>
</gene>
<protein>
    <recommendedName>
        <fullName evidence="7">Protoporphyrinogen IX dehydrogenase [quinone]</fullName>
        <ecNumber evidence="7">1.3.5.3</ecNumber>
    </recommendedName>
    <alternativeName>
        <fullName evidence="7">Protoporphyrinogen IX dehydrogenase [menaquinone]</fullName>
    </alternativeName>
    <alternativeName>
        <fullName evidence="7">Protoporphyrinogen IX dehydrogenase [ubiquinone]</fullName>
    </alternativeName>
    <alternativeName>
        <fullName evidence="7">Protoporphyrinogen oxidase</fullName>
        <shortName evidence="7">PPO</shortName>
    </alternativeName>
</protein>
<sequence>MNTLIIYSTVDGQTISICQRIAQRLVDAKHQVTVVDIKDVTQQQLIDAEQIVMGASIRYGKHRPALYNFIATNQALITSKLNSFFSVNVVARKPEKNTPETNPYIQKFLQLSAWQPQLLAVFAGKIDYPKYGFFDKMMIRFIMWITKGPTDTSGTFEFTNWHKVDEFAKRLSEQ</sequence>
<evidence type="ECO:0000313" key="10">
    <source>
        <dbReference type="Proteomes" id="UP000502608"/>
    </source>
</evidence>
<evidence type="ECO:0000313" key="9">
    <source>
        <dbReference type="EMBL" id="QIR13084.1"/>
    </source>
</evidence>
<evidence type="ECO:0000256" key="6">
    <source>
        <dbReference type="ARBA" id="ARBA00023244"/>
    </source>
</evidence>
<dbReference type="InterPro" id="IPR008254">
    <property type="entry name" value="Flavodoxin/NO_synth"/>
</dbReference>
<dbReference type="AlphaFoldDB" id="A0A6G9QEW8"/>
<dbReference type="RefSeq" id="WP_167674534.1">
    <property type="nucleotide sequence ID" value="NZ_CP050313.1"/>
</dbReference>
<dbReference type="EC" id="1.3.5.3" evidence="7"/>
<dbReference type="GO" id="GO:0005886">
    <property type="term" value="C:plasma membrane"/>
    <property type="evidence" value="ECO:0007669"/>
    <property type="project" value="UniProtKB-SubCell"/>
</dbReference>
<evidence type="ECO:0000256" key="4">
    <source>
        <dbReference type="ARBA" id="ARBA00023002"/>
    </source>
</evidence>
<dbReference type="InterPro" id="IPR026816">
    <property type="entry name" value="Flavodoxin_dom"/>
</dbReference>
<evidence type="ECO:0000256" key="1">
    <source>
        <dbReference type="ARBA" id="ARBA00022630"/>
    </source>
</evidence>
<dbReference type="InterPro" id="IPR029039">
    <property type="entry name" value="Flavoprotein-like_sf"/>
</dbReference>
<keyword evidence="4 7" id="KW-0560">Oxidoreductase</keyword>
<dbReference type="GO" id="GO:0006782">
    <property type="term" value="P:protoporphyrinogen IX biosynthetic process"/>
    <property type="evidence" value="ECO:0007669"/>
    <property type="project" value="UniProtKB-UniRule"/>
</dbReference>
<comment type="pathway">
    <text evidence="7">Porphyrin-containing compound metabolism; protoporphyrin-IX biosynthesis; protoporphyrin-IX from protoporphyrinogen-IX: step 1/1.</text>
</comment>
<dbReference type="NCBIfam" id="NF008316">
    <property type="entry name" value="PRK11104.1"/>
    <property type="match status" value="1"/>
</dbReference>
<comment type="catalytic activity">
    <reaction evidence="7">
        <text>protoporphyrinogen IX + 3 a menaquinone = protoporphyrin IX + 3 a menaquinol</text>
        <dbReference type="Rhea" id="RHEA:27409"/>
        <dbReference type="Rhea" id="RHEA-COMP:9537"/>
        <dbReference type="Rhea" id="RHEA-COMP:9539"/>
        <dbReference type="ChEBI" id="CHEBI:16374"/>
        <dbReference type="ChEBI" id="CHEBI:18151"/>
        <dbReference type="ChEBI" id="CHEBI:57306"/>
        <dbReference type="ChEBI" id="CHEBI:57307"/>
        <dbReference type="EC" id="1.3.5.3"/>
    </reaction>
</comment>
<dbReference type="Pfam" id="PF12724">
    <property type="entry name" value="Flavodoxin_5"/>
    <property type="match status" value="1"/>
</dbReference>
<keyword evidence="1 7" id="KW-0285">Flavoprotein</keyword>
<accession>A0A6G9QEW8</accession>
<feature type="domain" description="Flavodoxin-like" evidence="8">
    <location>
        <begin position="3"/>
        <end position="174"/>
    </location>
</feature>
<reference evidence="9 10" key="1">
    <citation type="submission" date="2020-03" db="EMBL/GenBank/DDBJ databases">
        <title>Complete genome sequence of Shewanella sp.</title>
        <authorList>
            <person name="Kim Y.-S."/>
            <person name="Kim S.-J."/>
            <person name="Jung H.-K."/>
            <person name="Kim K.-H."/>
        </authorList>
    </citation>
    <scope>NUCLEOTIDE SEQUENCE [LARGE SCALE GENOMIC DNA]</scope>
    <source>
        <strain evidence="9 10">PN3F2</strain>
    </source>
</reference>
<dbReference type="GO" id="GO:0070819">
    <property type="term" value="F:menaquinone-dependent protoporphyrinogen oxidase activity"/>
    <property type="evidence" value="ECO:0007669"/>
    <property type="project" value="UniProtKB-UniRule"/>
</dbReference>
<organism evidence="9 10">
    <name type="scientific">Shewanella aestuarii</name>
    <dbReference type="NCBI Taxonomy" id="1028752"/>
    <lineage>
        <taxon>Bacteria</taxon>
        <taxon>Pseudomonadati</taxon>
        <taxon>Pseudomonadota</taxon>
        <taxon>Gammaproteobacteria</taxon>
        <taxon>Alteromonadales</taxon>
        <taxon>Shewanellaceae</taxon>
        <taxon>Shewanella</taxon>
    </lineage>
</organism>
<evidence type="ECO:0000259" key="8">
    <source>
        <dbReference type="PROSITE" id="PS50902"/>
    </source>
</evidence>
<proteinExistence type="inferred from homology"/>
<evidence type="ECO:0000256" key="2">
    <source>
        <dbReference type="ARBA" id="ARBA00022643"/>
    </source>
</evidence>
<name>A0A6G9QEW8_9GAMM</name>
<dbReference type="KEGG" id="saes:HBH39_00085"/>
<dbReference type="SUPFAM" id="SSF52218">
    <property type="entry name" value="Flavoproteins"/>
    <property type="match status" value="1"/>
</dbReference>
<keyword evidence="5" id="KW-0472">Membrane</keyword>